<comment type="caution">
    <text evidence="2">The sequence shown here is derived from an EMBL/GenBank/DDBJ whole genome shotgun (WGS) entry which is preliminary data.</text>
</comment>
<evidence type="ECO:0000259" key="1">
    <source>
        <dbReference type="Pfam" id="PF00425"/>
    </source>
</evidence>
<feature type="domain" description="Chorismate-utilising enzyme C-terminal" evidence="1">
    <location>
        <begin position="99"/>
        <end position="293"/>
    </location>
</feature>
<feature type="domain" description="Chorismate-utilising enzyme C-terminal" evidence="1">
    <location>
        <begin position="315"/>
        <end position="358"/>
    </location>
</feature>
<dbReference type="PANTHER" id="PTHR42839">
    <property type="entry name" value="ISOCHORISMATE SYNTHASE ENTC"/>
    <property type="match status" value="1"/>
</dbReference>
<gene>
    <name evidence="2" type="ORF">FK220_007795</name>
</gene>
<dbReference type="Proteomes" id="UP000707206">
    <property type="component" value="Unassembled WGS sequence"/>
</dbReference>
<organism evidence="2 3">
    <name type="scientific">Pelagihabitans pacificus</name>
    <dbReference type="NCBI Taxonomy" id="2696054"/>
    <lineage>
        <taxon>Bacteria</taxon>
        <taxon>Pseudomonadati</taxon>
        <taxon>Bacteroidota</taxon>
        <taxon>Flavobacteriia</taxon>
        <taxon>Flavobacteriales</taxon>
        <taxon>Flavobacteriaceae</taxon>
        <taxon>Pelagihabitans</taxon>
    </lineage>
</organism>
<evidence type="ECO:0000313" key="3">
    <source>
        <dbReference type="Proteomes" id="UP000707206"/>
    </source>
</evidence>
<dbReference type="AlphaFoldDB" id="A0A967EDE0"/>
<evidence type="ECO:0000313" key="2">
    <source>
        <dbReference type="EMBL" id="NHF59238.1"/>
    </source>
</evidence>
<dbReference type="EMBL" id="VIKU02000002">
    <property type="protein sequence ID" value="NHF59238.1"/>
    <property type="molecule type" value="Genomic_DNA"/>
</dbReference>
<reference evidence="2" key="1">
    <citation type="submission" date="2019-07" db="EMBL/GenBank/DDBJ databases">
        <authorList>
            <person name="De-Chao Zhang Q."/>
        </authorList>
    </citation>
    <scope>NUCLEOTIDE SEQUENCE</scope>
    <source>
        <strain evidence="2">TP-CH-4</strain>
    </source>
</reference>
<accession>A0A967EDE0</accession>
<dbReference type="SUPFAM" id="SSF56322">
    <property type="entry name" value="ADC synthase"/>
    <property type="match status" value="1"/>
</dbReference>
<dbReference type="Gene3D" id="3.60.120.10">
    <property type="entry name" value="Anthranilate synthase"/>
    <property type="match status" value="1"/>
</dbReference>
<dbReference type="Pfam" id="PF00425">
    <property type="entry name" value="Chorismate_bind"/>
    <property type="match status" value="2"/>
</dbReference>
<sequence length="369" mass="41645">MFSALMDKVLAQLSQELPFVVYSKPDERVVKAIFQEDAKIHTISDFTETGFVFAPFDSESPAILIKNTETPEATEYPFETEAYEHPTVPLADTSQKKFHIQLVEKAVAKIKTTDLEKVVLSRRLNVPCTTHVIELFRRILARYPNAFRYLWYHPKVGCWLGATPEILVSIENKRFTSMSLAGTKPYVEGGTPSWGKKEQEEQKLVTDYMKSVLKGKTVDLQVATPETVRAGNLWHLQTRLSGRTKGNPNDLIKALHPTPAVCGSPMLMAKNFILTNENYPREFYTGFLGELNFINEINRTSDKNNRENKAYRAVKASTSLFVNLRCMQVLEDNVLLYVGGGITAASDPIGEWEETVNKSKTMLQVLTKA</sequence>
<keyword evidence="3" id="KW-1185">Reference proteome</keyword>
<name>A0A967EDE0_9FLAO</name>
<dbReference type="PANTHER" id="PTHR42839:SF2">
    <property type="entry name" value="ISOCHORISMATE SYNTHASE ENTC"/>
    <property type="match status" value="1"/>
</dbReference>
<proteinExistence type="predicted"/>
<protein>
    <submittedName>
        <fullName evidence="2">Chorismate-binding protein</fullName>
    </submittedName>
</protein>
<dbReference type="InterPro" id="IPR015890">
    <property type="entry name" value="Chorismate_C"/>
</dbReference>
<reference evidence="2" key="2">
    <citation type="submission" date="2020-03" db="EMBL/GenBank/DDBJ databases">
        <title>Flavobacteriaceae bacterium strain TP-CH-4, a member of the family Flavobacteriaceae isolated from a deep-sea seamount.</title>
        <authorList>
            <person name="Zhang D.-C."/>
        </authorList>
    </citation>
    <scope>NUCLEOTIDE SEQUENCE</scope>
    <source>
        <strain evidence="2">TP-CH-4</strain>
    </source>
</reference>
<dbReference type="InterPro" id="IPR005801">
    <property type="entry name" value="ADC_synthase"/>
</dbReference>
<dbReference type="RefSeq" id="WP_152573756.1">
    <property type="nucleotide sequence ID" value="NZ_VIKU02000002.1"/>
</dbReference>